<organism evidence="3 4">
    <name type="scientific">Deminuibacter soli</name>
    <dbReference type="NCBI Taxonomy" id="2291815"/>
    <lineage>
        <taxon>Bacteria</taxon>
        <taxon>Pseudomonadati</taxon>
        <taxon>Bacteroidota</taxon>
        <taxon>Chitinophagia</taxon>
        <taxon>Chitinophagales</taxon>
        <taxon>Chitinophagaceae</taxon>
        <taxon>Deminuibacter</taxon>
    </lineage>
</organism>
<evidence type="ECO:0000259" key="2">
    <source>
        <dbReference type="Pfam" id="PF18962"/>
    </source>
</evidence>
<dbReference type="Proteomes" id="UP000261284">
    <property type="component" value="Unassembled WGS sequence"/>
</dbReference>
<feature type="chain" id="PRO_5017717717" evidence="1">
    <location>
        <begin position="23"/>
        <end position="742"/>
    </location>
</feature>
<dbReference type="Pfam" id="PF18962">
    <property type="entry name" value="Por_Secre_tail"/>
    <property type="match status" value="1"/>
</dbReference>
<gene>
    <name evidence="3" type="ORF">DXN05_23305</name>
</gene>
<protein>
    <submittedName>
        <fullName evidence="3">T9SS C-terminal target domain-containing protein</fullName>
    </submittedName>
</protein>
<dbReference type="RefSeq" id="WP_116849722.1">
    <property type="nucleotide sequence ID" value="NZ_QTJU01000015.1"/>
</dbReference>
<accession>A0A3E1ND26</accession>
<dbReference type="AlphaFoldDB" id="A0A3E1ND26"/>
<dbReference type="OrthoDB" id="663485at2"/>
<evidence type="ECO:0000313" key="3">
    <source>
        <dbReference type="EMBL" id="RFM25762.1"/>
    </source>
</evidence>
<evidence type="ECO:0000256" key="1">
    <source>
        <dbReference type="SAM" id="SignalP"/>
    </source>
</evidence>
<comment type="caution">
    <text evidence="3">The sequence shown here is derived from an EMBL/GenBank/DDBJ whole genome shotgun (WGS) entry which is preliminary data.</text>
</comment>
<feature type="signal peptide" evidence="1">
    <location>
        <begin position="1"/>
        <end position="22"/>
    </location>
</feature>
<evidence type="ECO:0000313" key="4">
    <source>
        <dbReference type="Proteomes" id="UP000261284"/>
    </source>
</evidence>
<keyword evidence="4" id="KW-1185">Reference proteome</keyword>
<name>A0A3E1ND26_9BACT</name>
<dbReference type="InterPro" id="IPR026444">
    <property type="entry name" value="Secre_tail"/>
</dbReference>
<sequence>MQTIKCMLLGLCLALTGPLSYTQTNDSLRNFSLTAVVQDGSLLINVVVNPYYYRNTEYKATVGNRSTYLAIAPFPNQYNGSIALDTFSTGTYTLSVTQRSVFDGHIDTTISTSFYYAKPAPTESLLTPATSLARPVLPLKMNIFQGKPPYTIELAYGTTKQHFTAGAHIDTLISLSQYEGQTVAMHIAYTGSDSIRYTAPTLTVFVQSSPNLYTYQAVAQVITDVGFHKILHGSYGNDQIYDLTTHTNAAIPDSTNLHNLEDYGSPVPLLKKLSPSGLFYNEANLRVAATDPDFPYDAYATSMGTAAWNFSTGQYHTITNSVNSAIAGGNYTAWVDRDYTGCYLNNADSSALYTYPVGVPKALAPDGTLISSQSESNTIDPLLLKYHFSRVQTIGHGIKPVTTGVNDPVWYLRSIPDTFTDSLMRFNADGTNTFVAIISIPFNNDIAFAASKGFAAYQKIEADTSSIWLMKPDNSTVKLAGRGTLQAINNKGDIIYTQNGAFYFAEHTGTQTRWLANQMTPAPPPEGAAPGVSEHIYVQDSLFYFTIANTLLAVQPPANAMLSSFTATNQGTGNLLQWKLGTQDYITTFDVQRSGNSKDFTSIGIVAAQTNAALPVQYNYTDAQPLAGTNYYRLSISGSNGYRLFSDTVSVNIQPPVTRFTAYIWPNPVCTGTMNLVINAAGSGVLRLEIVSLNGSILQNELIPVTKGTIRQQVNVSRLHNGFYFAYLTSGREKFAIPFLKL</sequence>
<dbReference type="EMBL" id="QTJU01000015">
    <property type="protein sequence ID" value="RFM25762.1"/>
    <property type="molecule type" value="Genomic_DNA"/>
</dbReference>
<dbReference type="NCBIfam" id="TIGR04183">
    <property type="entry name" value="Por_Secre_tail"/>
    <property type="match status" value="1"/>
</dbReference>
<reference evidence="3 4" key="1">
    <citation type="submission" date="2018-08" db="EMBL/GenBank/DDBJ databases">
        <title>Chitinophagaceae sp. K23C18032701, a novel bacterium isolated from forest soil.</title>
        <authorList>
            <person name="Wang C."/>
        </authorList>
    </citation>
    <scope>NUCLEOTIDE SEQUENCE [LARGE SCALE GENOMIC DNA]</scope>
    <source>
        <strain evidence="3 4">K23C18032701</strain>
    </source>
</reference>
<feature type="domain" description="Secretion system C-terminal sorting" evidence="2">
    <location>
        <begin position="664"/>
        <end position="734"/>
    </location>
</feature>
<keyword evidence="1" id="KW-0732">Signal</keyword>
<proteinExistence type="predicted"/>